<gene>
    <name evidence="2" type="ORF">KGQ19_01595</name>
</gene>
<dbReference type="Proteomes" id="UP000730482">
    <property type="component" value="Unassembled WGS sequence"/>
</dbReference>
<name>A0ABS5KJA4_9ACTN</name>
<evidence type="ECO:0000256" key="1">
    <source>
        <dbReference type="SAM" id="MobiDB-lite"/>
    </source>
</evidence>
<evidence type="ECO:0000313" key="2">
    <source>
        <dbReference type="EMBL" id="MBS2545554.1"/>
    </source>
</evidence>
<feature type="non-terminal residue" evidence="2">
    <location>
        <position position="156"/>
    </location>
</feature>
<reference evidence="2 3" key="1">
    <citation type="submission" date="2020-02" db="EMBL/GenBank/DDBJ databases">
        <title>Acidophilic actinobacteria isolated from forest soil.</title>
        <authorList>
            <person name="Golinska P."/>
        </authorList>
    </citation>
    <scope>NUCLEOTIDE SEQUENCE [LARGE SCALE GENOMIC DNA]</scope>
    <source>
        <strain evidence="2 3">NL8</strain>
    </source>
</reference>
<organism evidence="2 3">
    <name type="scientific">Catenulispora pinistramenti</name>
    <dbReference type="NCBI Taxonomy" id="2705254"/>
    <lineage>
        <taxon>Bacteria</taxon>
        <taxon>Bacillati</taxon>
        <taxon>Actinomycetota</taxon>
        <taxon>Actinomycetes</taxon>
        <taxon>Catenulisporales</taxon>
        <taxon>Catenulisporaceae</taxon>
        <taxon>Catenulispora</taxon>
    </lineage>
</organism>
<comment type="caution">
    <text evidence="2">The sequence shown here is derived from an EMBL/GenBank/DDBJ whole genome shotgun (WGS) entry which is preliminary data.</text>
</comment>
<sequence>MSTQTHPWLRAELIAGPETTPGAQLMIPADGVEFHDDQLVFHHQGDIVYVAAQGQLRSITWFAKQPNPESALRKAQWPNHGTRWTDDERQDLLRRIRTGENWKAISHAHGRSRTGCQQEAVKQGWLDADTLRPKPEVLLGTDPQPTPANNAPTDPT</sequence>
<proteinExistence type="predicted"/>
<dbReference type="RefSeq" id="WP_212007223.1">
    <property type="nucleotide sequence ID" value="NZ_JAAFYZ010000004.1"/>
</dbReference>
<protein>
    <recommendedName>
        <fullName evidence="4">Myb-like domain-containing protein</fullName>
    </recommendedName>
</protein>
<evidence type="ECO:0000313" key="3">
    <source>
        <dbReference type="Proteomes" id="UP000730482"/>
    </source>
</evidence>
<keyword evidence="3" id="KW-1185">Reference proteome</keyword>
<feature type="region of interest" description="Disordered" evidence="1">
    <location>
        <begin position="129"/>
        <end position="156"/>
    </location>
</feature>
<accession>A0ABS5KJA4</accession>
<evidence type="ECO:0008006" key="4">
    <source>
        <dbReference type="Google" id="ProtNLM"/>
    </source>
</evidence>
<dbReference type="EMBL" id="JAAFYZ010000004">
    <property type="protein sequence ID" value="MBS2545554.1"/>
    <property type="molecule type" value="Genomic_DNA"/>
</dbReference>
<feature type="compositionally biased region" description="Low complexity" evidence="1">
    <location>
        <begin position="141"/>
        <end position="156"/>
    </location>
</feature>